<dbReference type="InterPro" id="IPR036236">
    <property type="entry name" value="Znf_C2H2_sf"/>
</dbReference>
<evidence type="ECO:0000313" key="8">
    <source>
        <dbReference type="EnsemblMetazoa" id="GBRI035805-PA"/>
    </source>
</evidence>
<dbReference type="GO" id="GO:0008270">
    <property type="term" value="F:zinc ion binding"/>
    <property type="evidence" value="ECO:0007669"/>
    <property type="project" value="UniProtKB-KW"/>
</dbReference>
<feature type="compositionally biased region" description="Acidic residues" evidence="6">
    <location>
        <begin position="212"/>
        <end position="231"/>
    </location>
</feature>
<reference evidence="9" key="1">
    <citation type="submission" date="2014-03" db="EMBL/GenBank/DDBJ databases">
        <authorList>
            <person name="Aksoy S."/>
            <person name="Warren W."/>
            <person name="Wilson R.K."/>
        </authorList>
    </citation>
    <scope>NUCLEOTIDE SEQUENCE [LARGE SCALE GENOMIC DNA]</scope>
    <source>
        <strain evidence="9">IAEA</strain>
    </source>
</reference>
<dbReference type="Pfam" id="PF00096">
    <property type="entry name" value="zf-C2H2"/>
    <property type="match status" value="1"/>
</dbReference>
<dbReference type="PANTHER" id="PTHR24379">
    <property type="entry name" value="KRAB AND ZINC FINGER DOMAIN-CONTAINING"/>
    <property type="match status" value="1"/>
</dbReference>
<feature type="domain" description="C2H2-type" evidence="7">
    <location>
        <begin position="558"/>
        <end position="586"/>
    </location>
</feature>
<evidence type="ECO:0000313" key="9">
    <source>
        <dbReference type="Proteomes" id="UP000091820"/>
    </source>
</evidence>
<dbReference type="PANTHER" id="PTHR24379:SF121">
    <property type="entry name" value="C2H2-TYPE DOMAIN-CONTAINING PROTEIN"/>
    <property type="match status" value="1"/>
</dbReference>
<keyword evidence="3 5" id="KW-0863">Zinc-finger</keyword>
<dbReference type="SMART" id="SM00355">
    <property type="entry name" value="ZnF_C2H2"/>
    <property type="match status" value="11"/>
</dbReference>
<organism evidence="8 9">
    <name type="scientific">Glossina brevipalpis</name>
    <dbReference type="NCBI Taxonomy" id="37001"/>
    <lineage>
        <taxon>Eukaryota</taxon>
        <taxon>Metazoa</taxon>
        <taxon>Ecdysozoa</taxon>
        <taxon>Arthropoda</taxon>
        <taxon>Hexapoda</taxon>
        <taxon>Insecta</taxon>
        <taxon>Pterygota</taxon>
        <taxon>Neoptera</taxon>
        <taxon>Endopterygota</taxon>
        <taxon>Diptera</taxon>
        <taxon>Brachycera</taxon>
        <taxon>Muscomorpha</taxon>
        <taxon>Hippoboscoidea</taxon>
        <taxon>Glossinidae</taxon>
        <taxon>Glossina</taxon>
    </lineage>
</organism>
<evidence type="ECO:0000256" key="2">
    <source>
        <dbReference type="ARBA" id="ARBA00022737"/>
    </source>
</evidence>
<keyword evidence="2" id="KW-0677">Repeat</keyword>
<keyword evidence="4" id="KW-0862">Zinc</keyword>
<dbReference type="VEuPathDB" id="VectorBase:GBRI035805"/>
<dbReference type="InterPro" id="IPR003604">
    <property type="entry name" value="Matrin/U1-like-C_Znf_C2H2"/>
</dbReference>
<dbReference type="STRING" id="37001.A0A1A9WXA3"/>
<dbReference type="Gene3D" id="3.30.160.60">
    <property type="entry name" value="Classic Zinc Finger"/>
    <property type="match status" value="3"/>
</dbReference>
<dbReference type="EnsemblMetazoa" id="GBRI035805-RA">
    <property type="protein sequence ID" value="GBRI035805-PA"/>
    <property type="gene ID" value="GBRI035805"/>
</dbReference>
<feature type="region of interest" description="Disordered" evidence="6">
    <location>
        <begin position="206"/>
        <end position="231"/>
    </location>
</feature>
<reference evidence="8" key="2">
    <citation type="submission" date="2020-05" db="UniProtKB">
        <authorList>
            <consortium name="EnsemblMetazoa"/>
        </authorList>
    </citation>
    <scope>IDENTIFICATION</scope>
    <source>
        <strain evidence="8">IAEA</strain>
    </source>
</reference>
<dbReference type="InterPro" id="IPR013087">
    <property type="entry name" value="Znf_C2H2_type"/>
</dbReference>
<dbReference type="Proteomes" id="UP000091820">
    <property type="component" value="Unassembled WGS sequence"/>
</dbReference>
<dbReference type="PROSITE" id="PS50157">
    <property type="entry name" value="ZINC_FINGER_C2H2_2"/>
    <property type="match status" value="3"/>
</dbReference>
<dbReference type="SMART" id="SM00451">
    <property type="entry name" value="ZnF_U1"/>
    <property type="match status" value="3"/>
</dbReference>
<evidence type="ECO:0000256" key="5">
    <source>
        <dbReference type="PROSITE-ProRule" id="PRU00042"/>
    </source>
</evidence>
<dbReference type="PROSITE" id="PS00028">
    <property type="entry name" value="ZINC_FINGER_C2H2_1"/>
    <property type="match status" value="5"/>
</dbReference>
<evidence type="ECO:0000256" key="4">
    <source>
        <dbReference type="ARBA" id="ARBA00022833"/>
    </source>
</evidence>
<feature type="region of interest" description="Disordered" evidence="6">
    <location>
        <begin position="43"/>
        <end position="68"/>
    </location>
</feature>
<feature type="compositionally biased region" description="Polar residues" evidence="6">
    <location>
        <begin position="56"/>
        <end position="68"/>
    </location>
</feature>
<keyword evidence="9" id="KW-1185">Reference proteome</keyword>
<feature type="domain" description="C2H2-type" evidence="7">
    <location>
        <begin position="598"/>
        <end position="626"/>
    </location>
</feature>
<evidence type="ECO:0000256" key="3">
    <source>
        <dbReference type="ARBA" id="ARBA00022771"/>
    </source>
</evidence>
<dbReference type="GO" id="GO:0003676">
    <property type="term" value="F:nucleic acid binding"/>
    <property type="evidence" value="ECO:0007669"/>
    <property type="project" value="InterPro"/>
</dbReference>
<proteinExistence type="predicted"/>
<evidence type="ECO:0000256" key="6">
    <source>
        <dbReference type="SAM" id="MobiDB-lite"/>
    </source>
</evidence>
<dbReference type="SUPFAM" id="SSF57667">
    <property type="entry name" value="beta-beta-alpha zinc fingers"/>
    <property type="match status" value="4"/>
</dbReference>
<feature type="domain" description="C2H2-type" evidence="7">
    <location>
        <begin position="875"/>
        <end position="903"/>
    </location>
</feature>
<name>A0A1A9WXA3_9MUSC</name>
<dbReference type="AlphaFoldDB" id="A0A1A9WXA3"/>
<protein>
    <recommendedName>
        <fullName evidence="7">C2H2-type domain-containing protein</fullName>
    </recommendedName>
</protein>
<sequence>MFQVPKMDDPGDLEDTHLCIKCRQTIVGLENYIQHRKQNCRNCTNSARRSEEAKLSTANTSSNEEQRTAVTTSITYEDFHFTEPEPPTRYGGKSTEAKTLTENYELPCELGADVFFSSLQLQSVQSSVSSHHLSSTAIGKTTNNNVAGQLQRQKPLQSNVQVEESWIVSSHTTNNNQQDSENLLNAINDIGEPKKSFETLFKPISFEHDSPELSEDEEEDDAEVDIDDDDDEDYDPMVEAHAAGGKWKLTSPLRHSPPVVPVSHTGGKWKPEHRPNLRVAHSQLTRLSPNWDDQLDDVDGNEGQHPPSHHTKGKWIPGTKLQRLEYKEDVELRKTSKNQEYWCNICCRKLKSKNIYENHLKTSYHIKRAEPEQQLEKAVIEELPLADLTKTFISQGHKADLYQTLTIQQHKCHQRQKLKKRRRRSTYLKCSLCKHTMSRHLIGKHLISHYHYRRMQMFPEFSIPMILDNIHSVVLQSPFQCRPCRFYANTEETFLMHWNSSLHRDSSEGPGQFWCSYCRFECEDNNQMRRHLLGPEHQEVILAINRSVPICISKRLSLDCSKCGQQFRYNFKLRNHILTVHSGTELTGSVADDYQTRFKCDICSEVLRSQIALQRHEKFKHSISKYFCSICNLEFNSPCKARRHRKSAEHKRNSSAAVGQKNKTVMAETKLEKFVSRKEEKSETLITASEDITRNKSESKIPKMNEMNEEDSREEELPCTSREAKVRGEIEMSTKQKKMQKCKDCTYVCNNKEELRIHRKENHSLLMHNCMSCGDNFLTPQALGRHTRKCTPPKLREEKNITSVENPKQQQRETWSCDECNFVAAFKSELLYHRLYHTYGVMGKNQIIKCPLCEKTFRKHSLRCHLRQHTNEKIFKCDFCSLQYSRRHNLKDHVNKFHANDSKQSKDSEQALKTPSQLTYKCDNCDKIYKSK</sequence>
<keyword evidence="1" id="KW-0479">Metal-binding</keyword>
<evidence type="ECO:0000259" key="7">
    <source>
        <dbReference type="PROSITE" id="PS50157"/>
    </source>
</evidence>
<evidence type="ECO:0000256" key="1">
    <source>
        <dbReference type="ARBA" id="ARBA00022723"/>
    </source>
</evidence>
<accession>A0A1A9WXA3</accession>